<comment type="caution">
    <text evidence="5">The sequence shown here is derived from an EMBL/GenBank/DDBJ whole genome shotgun (WGS) entry which is preliminary data.</text>
</comment>
<dbReference type="EMBL" id="RQZG01000017">
    <property type="protein sequence ID" value="RRD03746.1"/>
    <property type="molecule type" value="Genomic_DNA"/>
</dbReference>
<evidence type="ECO:0000256" key="1">
    <source>
        <dbReference type="ARBA" id="ARBA00022670"/>
    </source>
</evidence>
<sequence length="342" mass="33264">MVALALLSAGIGAGASLAATQYLAPASPATQAVATSVVQASATTPDWAATAAAVQDAVVAIQVNGSSGSGQGSGVIIDASGHIVTNDHVVSGAGQGARIAVTIGDRSHQASVVGTDPSTDLAVIRLDDPPATFSVIQWGDSASLTVGQPVMAVGNPLGLSDTVTTGIISALNRPVTTDSVVTAAIQTNAAINPGNSGGALVDASGALIGITSSIASLPSSQGQTGNIGIGFAIPAAQVRYVAEQLIANGVAEHAHLGVTARDGAAGTQLGASIDQVSPGSAAADAGLTPGDLVTAVDTTPVTGTESLVALIRNHEVGQQVTLAVLRGGTTEEIRVTLGKAAT</sequence>
<dbReference type="InterPro" id="IPR001478">
    <property type="entry name" value="PDZ"/>
</dbReference>
<dbReference type="Pfam" id="PF13365">
    <property type="entry name" value="Trypsin_2"/>
    <property type="match status" value="1"/>
</dbReference>
<dbReference type="GO" id="GO:0004252">
    <property type="term" value="F:serine-type endopeptidase activity"/>
    <property type="evidence" value="ECO:0007669"/>
    <property type="project" value="InterPro"/>
</dbReference>
<keyword evidence="3" id="KW-0732">Signal</keyword>
<name>A0A3P1T4L0_9ACTN</name>
<dbReference type="InterPro" id="IPR009003">
    <property type="entry name" value="Peptidase_S1_PA"/>
</dbReference>
<dbReference type="PANTHER" id="PTHR43343">
    <property type="entry name" value="PEPTIDASE S12"/>
    <property type="match status" value="1"/>
</dbReference>
<dbReference type="Gene3D" id="2.40.10.120">
    <property type="match status" value="1"/>
</dbReference>
<dbReference type="PRINTS" id="PR00834">
    <property type="entry name" value="PROTEASES2C"/>
</dbReference>
<evidence type="ECO:0000256" key="2">
    <source>
        <dbReference type="ARBA" id="ARBA00022801"/>
    </source>
</evidence>
<feature type="chain" id="PRO_5018190179" evidence="3">
    <location>
        <begin position="19"/>
        <end position="342"/>
    </location>
</feature>
<dbReference type="SUPFAM" id="SSF50494">
    <property type="entry name" value="Trypsin-like serine proteases"/>
    <property type="match status" value="1"/>
</dbReference>
<dbReference type="GO" id="GO:0006508">
    <property type="term" value="P:proteolysis"/>
    <property type="evidence" value="ECO:0007669"/>
    <property type="project" value="UniProtKB-KW"/>
</dbReference>
<dbReference type="PANTHER" id="PTHR43343:SF3">
    <property type="entry name" value="PROTEASE DO-LIKE 8, CHLOROPLASTIC"/>
    <property type="match status" value="1"/>
</dbReference>
<dbReference type="Pfam" id="PF13180">
    <property type="entry name" value="PDZ_2"/>
    <property type="match status" value="1"/>
</dbReference>
<dbReference type="InterPro" id="IPR001940">
    <property type="entry name" value="Peptidase_S1C"/>
</dbReference>
<evidence type="ECO:0000313" key="6">
    <source>
        <dbReference type="Proteomes" id="UP000280819"/>
    </source>
</evidence>
<accession>A0A3P1T4L0</accession>
<dbReference type="Gene3D" id="2.30.42.10">
    <property type="match status" value="1"/>
</dbReference>
<dbReference type="CDD" id="cd06779">
    <property type="entry name" value="cpPDZ_Deg_HtrA-like"/>
    <property type="match status" value="1"/>
</dbReference>
<feature type="domain" description="PDZ" evidence="4">
    <location>
        <begin position="240"/>
        <end position="328"/>
    </location>
</feature>
<keyword evidence="2" id="KW-0378">Hydrolase</keyword>
<dbReference type="InterPro" id="IPR051201">
    <property type="entry name" value="Chloro_Bact_Ser_Proteases"/>
</dbReference>
<gene>
    <name evidence="5" type="ORF">EII34_12765</name>
</gene>
<evidence type="ECO:0000313" key="5">
    <source>
        <dbReference type="EMBL" id="RRD03746.1"/>
    </source>
</evidence>
<evidence type="ECO:0000259" key="4">
    <source>
        <dbReference type="PROSITE" id="PS50106"/>
    </source>
</evidence>
<keyword evidence="1" id="KW-0645">Protease</keyword>
<dbReference type="PROSITE" id="PS50106">
    <property type="entry name" value="PDZ"/>
    <property type="match status" value="1"/>
</dbReference>
<dbReference type="Proteomes" id="UP000280819">
    <property type="component" value="Unassembled WGS sequence"/>
</dbReference>
<organism evidence="5 6">
    <name type="scientific">Arachnia propionica</name>
    <dbReference type="NCBI Taxonomy" id="1750"/>
    <lineage>
        <taxon>Bacteria</taxon>
        <taxon>Bacillati</taxon>
        <taxon>Actinomycetota</taxon>
        <taxon>Actinomycetes</taxon>
        <taxon>Propionibacteriales</taxon>
        <taxon>Propionibacteriaceae</taxon>
        <taxon>Arachnia</taxon>
    </lineage>
</organism>
<dbReference type="InterPro" id="IPR036034">
    <property type="entry name" value="PDZ_sf"/>
</dbReference>
<protein>
    <submittedName>
        <fullName evidence="5">PDZ domain-containing protein</fullName>
    </submittedName>
</protein>
<evidence type="ECO:0000256" key="3">
    <source>
        <dbReference type="SAM" id="SignalP"/>
    </source>
</evidence>
<dbReference type="AlphaFoldDB" id="A0A3P1T4L0"/>
<proteinExistence type="predicted"/>
<feature type="signal peptide" evidence="3">
    <location>
        <begin position="1"/>
        <end position="18"/>
    </location>
</feature>
<dbReference type="OrthoDB" id="9758917at2"/>
<reference evidence="5 6" key="1">
    <citation type="submission" date="2018-11" db="EMBL/GenBank/DDBJ databases">
        <title>Genomes From Bacteria Associated with the Canine Oral Cavity: a Test Case for Automated Genome-Based Taxonomic Assignment.</title>
        <authorList>
            <person name="Coil D.A."/>
            <person name="Jospin G."/>
            <person name="Darling A.E."/>
            <person name="Wallis C."/>
            <person name="Davis I.J."/>
            <person name="Harris S."/>
            <person name="Eisen J.A."/>
            <person name="Holcombe L.J."/>
            <person name="O'Flynn C."/>
        </authorList>
    </citation>
    <scope>NUCLEOTIDE SEQUENCE [LARGE SCALE GENOMIC DNA]</scope>
    <source>
        <strain evidence="5 6">OH887_COT-365</strain>
    </source>
</reference>
<dbReference type="SUPFAM" id="SSF50156">
    <property type="entry name" value="PDZ domain-like"/>
    <property type="match status" value="1"/>
</dbReference>
<dbReference type="SMART" id="SM00228">
    <property type="entry name" value="PDZ"/>
    <property type="match status" value="1"/>
</dbReference>